<keyword evidence="9" id="KW-1185">Reference proteome</keyword>
<organism evidence="8 9">
    <name type="scientific">Aquipseudomonas ullengensis</name>
    <dbReference type="NCBI Taxonomy" id="2759166"/>
    <lineage>
        <taxon>Bacteria</taxon>
        <taxon>Pseudomonadati</taxon>
        <taxon>Pseudomonadota</taxon>
        <taxon>Gammaproteobacteria</taxon>
        <taxon>Pseudomonadales</taxon>
        <taxon>Pseudomonadaceae</taxon>
        <taxon>Aquipseudomonas</taxon>
    </lineage>
</organism>
<dbReference type="InterPro" id="IPR036259">
    <property type="entry name" value="MFS_trans_sf"/>
</dbReference>
<name>A0A7W4LKM8_9GAMM</name>
<dbReference type="Pfam" id="PF07690">
    <property type="entry name" value="MFS_1"/>
    <property type="match status" value="1"/>
</dbReference>
<evidence type="ECO:0000256" key="6">
    <source>
        <dbReference type="SAM" id="Phobius"/>
    </source>
</evidence>
<evidence type="ECO:0000313" key="9">
    <source>
        <dbReference type="Proteomes" id="UP000542720"/>
    </source>
</evidence>
<feature type="transmembrane region" description="Helical" evidence="6">
    <location>
        <begin position="308"/>
        <end position="328"/>
    </location>
</feature>
<evidence type="ECO:0000256" key="1">
    <source>
        <dbReference type="ARBA" id="ARBA00004141"/>
    </source>
</evidence>
<keyword evidence="2" id="KW-0813">Transport</keyword>
<comment type="caution">
    <text evidence="8">The sequence shown here is derived from an EMBL/GenBank/DDBJ whole genome shotgun (WGS) entry which is preliminary data.</text>
</comment>
<feature type="transmembrane region" description="Helical" evidence="6">
    <location>
        <begin position="78"/>
        <end position="96"/>
    </location>
</feature>
<gene>
    <name evidence="8" type="ORF">H3H51_07690</name>
</gene>
<evidence type="ECO:0000256" key="2">
    <source>
        <dbReference type="ARBA" id="ARBA00022448"/>
    </source>
</evidence>
<feature type="transmembrane region" description="Helical" evidence="6">
    <location>
        <begin position="199"/>
        <end position="220"/>
    </location>
</feature>
<dbReference type="InterPro" id="IPR011701">
    <property type="entry name" value="MFS"/>
</dbReference>
<feature type="transmembrane region" description="Helical" evidence="6">
    <location>
        <begin position="50"/>
        <end position="71"/>
    </location>
</feature>
<dbReference type="PANTHER" id="PTHR42718">
    <property type="entry name" value="MAJOR FACILITATOR SUPERFAMILY MULTIDRUG TRANSPORTER MFSC"/>
    <property type="match status" value="1"/>
</dbReference>
<feature type="transmembrane region" description="Helical" evidence="6">
    <location>
        <begin position="108"/>
        <end position="128"/>
    </location>
</feature>
<feature type="transmembrane region" description="Helical" evidence="6">
    <location>
        <begin position="226"/>
        <end position="248"/>
    </location>
</feature>
<feature type="transmembrane region" description="Helical" evidence="6">
    <location>
        <begin position="463"/>
        <end position="481"/>
    </location>
</feature>
<comment type="subcellular location">
    <subcellularLocation>
        <location evidence="1">Membrane</location>
        <topology evidence="1">Multi-pass membrane protein</topology>
    </subcellularLocation>
</comment>
<feature type="transmembrane region" description="Helical" evidence="6">
    <location>
        <begin position="268"/>
        <end position="288"/>
    </location>
</feature>
<feature type="transmembrane region" description="Helical" evidence="6">
    <location>
        <begin position="371"/>
        <end position="392"/>
    </location>
</feature>
<accession>A0A7W4LKM8</accession>
<dbReference type="GO" id="GO:0016020">
    <property type="term" value="C:membrane"/>
    <property type="evidence" value="ECO:0007669"/>
    <property type="project" value="UniProtKB-SubCell"/>
</dbReference>
<evidence type="ECO:0000313" key="8">
    <source>
        <dbReference type="EMBL" id="MBB2494901.1"/>
    </source>
</evidence>
<dbReference type="Gene3D" id="1.20.1250.20">
    <property type="entry name" value="MFS general substrate transporter like domains"/>
    <property type="match status" value="1"/>
</dbReference>
<feature type="domain" description="Major facilitator superfamily (MFS) profile" evidence="7">
    <location>
        <begin position="12"/>
        <end position="485"/>
    </location>
</feature>
<feature type="transmembrane region" description="Helical" evidence="6">
    <location>
        <begin position="335"/>
        <end position="359"/>
    </location>
</feature>
<dbReference type="InterPro" id="IPR020846">
    <property type="entry name" value="MFS_dom"/>
</dbReference>
<dbReference type="PROSITE" id="PS50850">
    <property type="entry name" value="MFS"/>
    <property type="match status" value="1"/>
</dbReference>
<dbReference type="Proteomes" id="UP000542720">
    <property type="component" value="Unassembled WGS sequence"/>
</dbReference>
<dbReference type="PANTHER" id="PTHR42718:SF9">
    <property type="entry name" value="MAJOR FACILITATOR SUPERFAMILY MULTIDRUG TRANSPORTER MFSC"/>
    <property type="match status" value="1"/>
</dbReference>
<feature type="transmembrane region" description="Helical" evidence="6">
    <location>
        <begin position="167"/>
        <end position="187"/>
    </location>
</feature>
<dbReference type="GO" id="GO:0022857">
    <property type="term" value="F:transmembrane transporter activity"/>
    <property type="evidence" value="ECO:0007669"/>
    <property type="project" value="InterPro"/>
</dbReference>
<reference evidence="8 9" key="1">
    <citation type="submission" date="2020-08" db="EMBL/GenBank/DDBJ databases">
        <authorList>
            <person name="Kim C.M."/>
        </authorList>
    </citation>
    <scope>NUCLEOTIDE SEQUENCE [LARGE SCALE GENOMIC DNA]</scope>
    <source>
        <strain evidence="8 9">UL070</strain>
    </source>
</reference>
<dbReference type="SUPFAM" id="SSF103473">
    <property type="entry name" value="MFS general substrate transporter"/>
    <property type="match status" value="1"/>
</dbReference>
<dbReference type="RefSeq" id="WP_183088769.1">
    <property type="nucleotide sequence ID" value="NZ_JACJUD010000002.1"/>
</dbReference>
<keyword evidence="4 6" id="KW-1133">Transmembrane helix</keyword>
<keyword evidence="5 6" id="KW-0472">Membrane</keyword>
<sequence length="492" mass="52829">MATPFGPRIVVGLLGVLLAVLVAGFNENVTKVALADIRGAMGIGHDEGTWLLALYAAPSVCAMAFAPWFAVTLSLRRFTLCAIAAFMVLGLLSPFAPDERGLMLLRALQGLAGGALPPMLMTVALRFLPANIKLYGLAGYALTATFGPSLSTPLAAFWVEYVGWQWAFWQIIPTSLLAMAAVAWGLPQDPLRLERFAQFNWQGLLLGFPAISMLVIGLVQGERLDWFASPLISVLLGGGSALLVLFLINEWAHPLPFFKLQLLGLRNLSFALFTLAGVLFVLLASSQIPSNYLAQVQGYRPLQTAPVMLTVALPQLLALPLVAALCNLRWVDCRWVLATGLALLATSCVLGSQITSAWIRDDFYLVQALQIFGQPMAVLPLLMLSTGSIVPAQGPFASAWFNSVKGFSAVLAGALLEVMSTARLHFHSTSLVDRLGNTPLLGDSANLATRLHQQAQVLTSSDLYLGTALLAVVLILIIPFVPTRIYPPRAAT</sequence>
<evidence type="ECO:0000256" key="5">
    <source>
        <dbReference type="ARBA" id="ARBA00023136"/>
    </source>
</evidence>
<keyword evidence="3 6" id="KW-0812">Transmembrane</keyword>
<proteinExistence type="predicted"/>
<dbReference type="EMBL" id="JACJUD010000002">
    <property type="protein sequence ID" value="MBB2494901.1"/>
    <property type="molecule type" value="Genomic_DNA"/>
</dbReference>
<evidence type="ECO:0000256" key="3">
    <source>
        <dbReference type="ARBA" id="ARBA00022692"/>
    </source>
</evidence>
<feature type="transmembrane region" description="Helical" evidence="6">
    <location>
        <begin position="140"/>
        <end position="161"/>
    </location>
</feature>
<dbReference type="AlphaFoldDB" id="A0A7W4LKM8"/>
<evidence type="ECO:0000256" key="4">
    <source>
        <dbReference type="ARBA" id="ARBA00022989"/>
    </source>
</evidence>
<protein>
    <submittedName>
        <fullName evidence="8">MFS transporter</fullName>
    </submittedName>
</protein>
<evidence type="ECO:0000259" key="7">
    <source>
        <dbReference type="PROSITE" id="PS50850"/>
    </source>
</evidence>
<feature type="transmembrane region" description="Helical" evidence="6">
    <location>
        <begin position="404"/>
        <end position="426"/>
    </location>
</feature>